<dbReference type="PANTHER" id="PTHR33734:SF22">
    <property type="entry name" value="MEMBRANE-BOUND LYTIC MUREIN TRANSGLYCOSYLASE D"/>
    <property type="match status" value="1"/>
</dbReference>
<sequence length="218" mass="23078">MANSPKFLAFCLIAVLATTMAGCAKYSDYQANMAYINDDLLNQEGELALEQLRAARADYAQAVRSGPVAPGAEVEKQFFAAREKYIVIKKEKELRMGRQSSTKDLASDPELVIPEPPSGNTKRPAHSPAEIPAETPDSAPKPTTDADVPGPPGQALEKAAPAQAPSGSAEAAYTVQKGDTLGGIAKRHNVEVATLASHNALASQNRITPGQVLHIPPR</sequence>
<evidence type="ECO:0000259" key="3">
    <source>
        <dbReference type="PROSITE" id="PS51782"/>
    </source>
</evidence>
<feature type="chain" id="PRO_5029725020" evidence="2">
    <location>
        <begin position="27"/>
        <end position="218"/>
    </location>
</feature>
<dbReference type="SUPFAM" id="SSF54106">
    <property type="entry name" value="LysM domain"/>
    <property type="match status" value="1"/>
</dbReference>
<dbReference type="EMBL" id="JAAGRQ010000019">
    <property type="protein sequence ID" value="NDY56425.1"/>
    <property type="molecule type" value="Genomic_DNA"/>
</dbReference>
<protein>
    <submittedName>
        <fullName evidence="4">LysM peptidoglycan-binding domain-containing protein</fullName>
    </submittedName>
</protein>
<proteinExistence type="predicted"/>
<dbReference type="SMART" id="SM00257">
    <property type="entry name" value="LysM"/>
    <property type="match status" value="1"/>
</dbReference>
<dbReference type="Gene3D" id="3.10.350.10">
    <property type="entry name" value="LysM domain"/>
    <property type="match status" value="1"/>
</dbReference>
<evidence type="ECO:0000313" key="5">
    <source>
        <dbReference type="Proteomes" id="UP000469724"/>
    </source>
</evidence>
<organism evidence="4 5">
    <name type="scientific">Desulfolutivibrio sulfodismutans</name>
    <dbReference type="NCBI Taxonomy" id="63561"/>
    <lineage>
        <taxon>Bacteria</taxon>
        <taxon>Pseudomonadati</taxon>
        <taxon>Thermodesulfobacteriota</taxon>
        <taxon>Desulfovibrionia</taxon>
        <taxon>Desulfovibrionales</taxon>
        <taxon>Desulfovibrionaceae</taxon>
        <taxon>Desulfolutivibrio</taxon>
    </lineage>
</organism>
<evidence type="ECO:0000256" key="1">
    <source>
        <dbReference type="SAM" id="MobiDB-lite"/>
    </source>
</evidence>
<gene>
    <name evidence="4" type="ORF">G3N56_06670</name>
</gene>
<dbReference type="Pfam" id="PF01476">
    <property type="entry name" value="LysM"/>
    <property type="match status" value="1"/>
</dbReference>
<dbReference type="CDD" id="cd00118">
    <property type="entry name" value="LysM"/>
    <property type="match status" value="1"/>
</dbReference>
<dbReference type="RefSeq" id="WP_163301477.1">
    <property type="nucleotide sequence ID" value="NZ_JAAGRQ010000019.1"/>
</dbReference>
<feature type="domain" description="LysM" evidence="3">
    <location>
        <begin position="171"/>
        <end position="215"/>
    </location>
</feature>
<feature type="signal peptide" evidence="2">
    <location>
        <begin position="1"/>
        <end position="26"/>
    </location>
</feature>
<keyword evidence="5" id="KW-1185">Reference proteome</keyword>
<feature type="region of interest" description="Disordered" evidence="1">
    <location>
        <begin position="97"/>
        <end position="170"/>
    </location>
</feature>
<accession>A0A7K3NKY1</accession>
<dbReference type="Proteomes" id="UP000469724">
    <property type="component" value="Unassembled WGS sequence"/>
</dbReference>
<dbReference type="AlphaFoldDB" id="A0A7K3NKY1"/>
<dbReference type="PANTHER" id="PTHR33734">
    <property type="entry name" value="LYSM DOMAIN-CONTAINING GPI-ANCHORED PROTEIN 2"/>
    <property type="match status" value="1"/>
</dbReference>
<name>A0A7K3NKY1_9BACT</name>
<dbReference type="PROSITE" id="PS51782">
    <property type="entry name" value="LYSM"/>
    <property type="match status" value="1"/>
</dbReference>
<dbReference type="InterPro" id="IPR036779">
    <property type="entry name" value="LysM_dom_sf"/>
</dbReference>
<keyword evidence="2" id="KW-0732">Signal</keyword>
<dbReference type="InterPro" id="IPR018392">
    <property type="entry name" value="LysM"/>
</dbReference>
<evidence type="ECO:0000313" key="4">
    <source>
        <dbReference type="EMBL" id="NDY56425.1"/>
    </source>
</evidence>
<comment type="caution">
    <text evidence="4">The sequence shown here is derived from an EMBL/GenBank/DDBJ whole genome shotgun (WGS) entry which is preliminary data.</text>
</comment>
<evidence type="ECO:0000256" key="2">
    <source>
        <dbReference type="SAM" id="SignalP"/>
    </source>
</evidence>
<dbReference type="PROSITE" id="PS51257">
    <property type="entry name" value="PROKAR_LIPOPROTEIN"/>
    <property type="match status" value="1"/>
</dbReference>
<reference evidence="4 5" key="1">
    <citation type="submission" date="2020-02" db="EMBL/GenBank/DDBJ databases">
        <title>Comparative genomics of sulfur disproportionating microorganisms.</title>
        <authorList>
            <person name="Ward L.M."/>
            <person name="Bertran E."/>
            <person name="Johnston D.T."/>
        </authorList>
    </citation>
    <scope>NUCLEOTIDE SEQUENCE [LARGE SCALE GENOMIC DNA]</scope>
    <source>
        <strain evidence="4 5">DSM 3696</strain>
    </source>
</reference>